<reference evidence="2" key="1">
    <citation type="journal article" date="2020" name="Fungal Divers.">
        <title>Resolving the Mortierellaceae phylogeny through synthesis of multi-gene phylogenetics and phylogenomics.</title>
        <authorList>
            <person name="Vandepol N."/>
            <person name="Liber J."/>
            <person name="Desiro A."/>
            <person name="Na H."/>
            <person name="Kennedy M."/>
            <person name="Barry K."/>
            <person name="Grigoriev I.V."/>
            <person name="Miller A.N."/>
            <person name="O'Donnell K."/>
            <person name="Stajich J.E."/>
            <person name="Bonito G."/>
        </authorList>
    </citation>
    <scope>NUCLEOTIDE SEQUENCE</scope>
    <source>
        <strain evidence="2">NRRL 28262</strain>
    </source>
</reference>
<organism evidence="2 3">
    <name type="scientific">Linnemannia exigua</name>
    <dbReference type="NCBI Taxonomy" id="604196"/>
    <lineage>
        <taxon>Eukaryota</taxon>
        <taxon>Fungi</taxon>
        <taxon>Fungi incertae sedis</taxon>
        <taxon>Mucoromycota</taxon>
        <taxon>Mortierellomycotina</taxon>
        <taxon>Mortierellomycetes</taxon>
        <taxon>Mortierellales</taxon>
        <taxon>Mortierellaceae</taxon>
        <taxon>Linnemannia</taxon>
    </lineage>
</organism>
<dbReference type="Proteomes" id="UP001194580">
    <property type="component" value="Unassembled WGS sequence"/>
</dbReference>
<comment type="caution">
    <text evidence="2">The sequence shown here is derived from an EMBL/GenBank/DDBJ whole genome shotgun (WGS) entry which is preliminary data.</text>
</comment>
<gene>
    <name evidence="2" type="ORF">BGZ95_006155</name>
</gene>
<dbReference type="GO" id="GO:0005506">
    <property type="term" value="F:iron ion binding"/>
    <property type="evidence" value="ECO:0007669"/>
    <property type="project" value="InterPro"/>
</dbReference>
<keyword evidence="1" id="KW-0732">Signal</keyword>
<dbReference type="GO" id="GO:0016705">
    <property type="term" value="F:oxidoreductase activity, acting on paired donors, with incorporation or reduction of molecular oxygen"/>
    <property type="evidence" value="ECO:0007669"/>
    <property type="project" value="InterPro"/>
</dbReference>
<accession>A0AAD4H280</accession>
<dbReference type="EMBL" id="JAAAIL010002860">
    <property type="protein sequence ID" value="KAG0254031.1"/>
    <property type="molecule type" value="Genomic_DNA"/>
</dbReference>
<feature type="signal peptide" evidence="1">
    <location>
        <begin position="1"/>
        <end position="22"/>
    </location>
</feature>
<keyword evidence="3" id="KW-1185">Reference proteome</keyword>
<sequence>MSIPIAVFAVCTSLALITVATMKEFSGPLLGYDKSIPVAPLRPGDSTHDKEYYEDPDAFLQRCEKYCGPVFNLQIFHKHVAVISGPLIKEIFMENGLSSFDGLDKFTGFRMYLNCLRKSSRLEVNQSFHAIIRDYMSPSMKAYSPIMLEQFEKNFEKMVSACPVQDGKVVIDNPVSIMLEMVCSARPEVASNRKSIDIAIQIAHEVRGLLDYRGSSTWDQFTRHLRFKVFCQPHAYVKSLAKIVEPILKTWLDICWRS</sequence>
<dbReference type="SUPFAM" id="SSF48264">
    <property type="entry name" value="Cytochrome P450"/>
    <property type="match status" value="1"/>
</dbReference>
<dbReference type="AlphaFoldDB" id="A0AAD4H280"/>
<dbReference type="Gene3D" id="1.10.630.10">
    <property type="entry name" value="Cytochrome P450"/>
    <property type="match status" value="1"/>
</dbReference>
<feature type="chain" id="PRO_5042116505" description="Secreted protein" evidence="1">
    <location>
        <begin position="23"/>
        <end position="258"/>
    </location>
</feature>
<dbReference type="GO" id="GO:0004497">
    <property type="term" value="F:monooxygenase activity"/>
    <property type="evidence" value="ECO:0007669"/>
    <property type="project" value="InterPro"/>
</dbReference>
<proteinExistence type="predicted"/>
<dbReference type="InterPro" id="IPR036396">
    <property type="entry name" value="Cyt_P450_sf"/>
</dbReference>
<evidence type="ECO:0000313" key="2">
    <source>
        <dbReference type="EMBL" id="KAG0254031.1"/>
    </source>
</evidence>
<evidence type="ECO:0008006" key="4">
    <source>
        <dbReference type="Google" id="ProtNLM"/>
    </source>
</evidence>
<evidence type="ECO:0000256" key="1">
    <source>
        <dbReference type="SAM" id="SignalP"/>
    </source>
</evidence>
<name>A0AAD4H280_9FUNG</name>
<evidence type="ECO:0000313" key="3">
    <source>
        <dbReference type="Proteomes" id="UP001194580"/>
    </source>
</evidence>
<dbReference type="GO" id="GO:0020037">
    <property type="term" value="F:heme binding"/>
    <property type="evidence" value="ECO:0007669"/>
    <property type="project" value="InterPro"/>
</dbReference>
<protein>
    <recommendedName>
        <fullName evidence="4">Secreted protein</fullName>
    </recommendedName>
</protein>